<accession>A0A1E5VGR7</accession>
<dbReference type="OrthoDB" id="690149at2759"/>
<reference evidence="2 3" key="1">
    <citation type="submission" date="2016-09" db="EMBL/GenBank/DDBJ databases">
        <title>The draft genome of Dichanthelium oligosanthes: A C3 panicoid grass species.</title>
        <authorList>
            <person name="Studer A.J."/>
            <person name="Schnable J.C."/>
            <person name="Brutnell T.P."/>
        </authorList>
    </citation>
    <scope>NUCLEOTIDE SEQUENCE [LARGE SCALE GENOMIC DNA]</scope>
    <source>
        <strain evidence="3">cv. Kellogg 1175</strain>
        <tissue evidence="2">Leaf</tissue>
    </source>
</reference>
<name>A0A1E5VGR7_9POAL</name>
<feature type="transmembrane region" description="Helical" evidence="1">
    <location>
        <begin position="7"/>
        <end position="27"/>
    </location>
</feature>
<keyword evidence="1" id="KW-0472">Membrane</keyword>
<comment type="caution">
    <text evidence="2">The sequence shown here is derived from an EMBL/GenBank/DDBJ whole genome shotgun (WGS) entry which is preliminary data.</text>
</comment>
<dbReference type="EMBL" id="LWDX02039859">
    <property type="protein sequence ID" value="OEL24338.1"/>
    <property type="molecule type" value="Genomic_DNA"/>
</dbReference>
<sequence length="123" mass="13426">MVASKGLLIYGGLLKVFCNSTLLRGLLYRRLVAVVFVALVLADIVATGAVANLLTTLAVGVPIIILHTSFRVRDDLEGPSADVAAENGQEDETAVVELVDEITWYFKRSRRVRKWALRTGKVA</sequence>
<dbReference type="Proteomes" id="UP000095767">
    <property type="component" value="Unassembled WGS sequence"/>
</dbReference>
<protein>
    <recommendedName>
        <fullName evidence="4">PRA1 family protein</fullName>
    </recommendedName>
</protein>
<dbReference type="STRING" id="888268.A0A1E5VGR7"/>
<evidence type="ECO:0000256" key="1">
    <source>
        <dbReference type="SAM" id="Phobius"/>
    </source>
</evidence>
<evidence type="ECO:0000313" key="2">
    <source>
        <dbReference type="EMBL" id="OEL24338.1"/>
    </source>
</evidence>
<keyword evidence="1" id="KW-1133">Transmembrane helix</keyword>
<organism evidence="2 3">
    <name type="scientific">Dichanthelium oligosanthes</name>
    <dbReference type="NCBI Taxonomy" id="888268"/>
    <lineage>
        <taxon>Eukaryota</taxon>
        <taxon>Viridiplantae</taxon>
        <taxon>Streptophyta</taxon>
        <taxon>Embryophyta</taxon>
        <taxon>Tracheophyta</taxon>
        <taxon>Spermatophyta</taxon>
        <taxon>Magnoliopsida</taxon>
        <taxon>Liliopsida</taxon>
        <taxon>Poales</taxon>
        <taxon>Poaceae</taxon>
        <taxon>PACMAD clade</taxon>
        <taxon>Panicoideae</taxon>
        <taxon>Panicodae</taxon>
        <taxon>Paniceae</taxon>
        <taxon>Dichantheliinae</taxon>
        <taxon>Dichanthelium</taxon>
    </lineage>
</organism>
<feature type="transmembrane region" description="Helical" evidence="1">
    <location>
        <begin position="33"/>
        <end position="66"/>
    </location>
</feature>
<dbReference type="PANTHER" id="PTHR38519:SF3">
    <property type="entry name" value="PRA1 FAMILY PROTEIN"/>
    <property type="match status" value="1"/>
</dbReference>
<gene>
    <name evidence="2" type="ORF">BAE44_0014642</name>
</gene>
<dbReference type="PANTHER" id="PTHR38519">
    <property type="entry name" value="PRA1 FAMILY PROTEIN"/>
    <property type="match status" value="1"/>
</dbReference>
<dbReference type="AlphaFoldDB" id="A0A1E5VGR7"/>
<evidence type="ECO:0008006" key="4">
    <source>
        <dbReference type="Google" id="ProtNLM"/>
    </source>
</evidence>
<proteinExistence type="predicted"/>
<keyword evidence="1" id="KW-0812">Transmembrane</keyword>
<keyword evidence="3" id="KW-1185">Reference proteome</keyword>
<evidence type="ECO:0000313" key="3">
    <source>
        <dbReference type="Proteomes" id="UP000095767"/>
    </source>
</evidence>